<dbReference type="eggNOG" id="KOG1484">
    <property type="taxonomic scope" value="Eukaryota"/>
</dbReference>
<dbReference type="Pfam" id="PF01545">
    <property type="entry name" value="Cation_efflux"/>
    <property type="match status" value="1"/>
</dbReference>
<dbReference type="Proteomes" id="UP000035682">
    <property type="component" value="Unplaced"/>
</dbReference>
<evidence type="ECO:0000256" key="17">
    <source>
        <dbReference type="ARBA" id="ARBA00040846"/>
    </source>
</evidence>
<dbReference type="PANTHER" id="PTHR45755">
    <property type="match status" value="1"/>
</dbReference>
<dbReference type="InterPro" id="IPR045316">
    <property type="entry name" value="Msc2-like"/>
</dbReference>
<feature type="domain" description="Cation efflux protein transmembrane" evidence="23">
    <location>
        <begin position="403"/>
        <end position="608"/>
    </location>
</feature>
<evidence type="ECO:0000256" key="5">
    <source>
        <dbReference type="ARBA" id="ARBA00008873"/>
    </source>
</evidence>
<name>A0A090L713_STRRB</name>
<feature type="transmembrane region" description="Helical" evidence="22">
    <location>
        <begin position="473"/>
        <end position="493"/>
    </location>
</feature>
<dbReference type="NCBIfam" id="TIGR01297">
    <property type="entry name" value="CDF"/>
    <property type="match status" value="1"/>
</dbReference>
<feature type="transmembrane region" description="Helical" evidence="22">
    <location>
        <begin position="89"/>
        <end position="107"/>
    </location>
</feature>
<evidence type="ECO:0000313" key="27">
    <source>
        <dbReference type="WormBase" id="SRAE_2000025300"/>
    </source>
</evidence>
<dbReference type="EMBL" id="LN609529">
    <property type="protein sequence ID" value="CEF65576.1"/>
    <property type="molecule type" value="Genomic_DNA"/>
</dbReference>
<keyword evidence="25" id="KW-1185">Reference proteome</keyword>
<evidence type="ECO:0000259" key="23">
    <source>
        <dbReference type="Pfam" id="PF01545"/>
    </source>
</evidence>
<dbReference type="AlphaFoldDB" id="A0A090L713"/>
<keyword evidence="7" id="KW-0050">Antiport</keyword>
<evidence type="ECO:0000256" key="1">
    <source>
        <dbReference type="ARBA" id="ARBA00004166"/>
    </source>
</evidence>
<dbReference type="PANTHER" id="PTHR45755:SF1">
    <property type="entry name" value="PROTON-COUPLED ZINC ANTIPORTER SLC30A5"/>
    <property type="match status" value="1"/>
</dbReference>
<evidence type="ECO:0000256" key="13">
    <source>
        <dbReference type="ARBA" id="ARBA00023034"/>
    </source>
</evidence>
<reference evidence="26" key="2">
    <citation type="submission" date="2020-12" db="UniProtKB">
        <authorList>
            <consortium name="WormBaseParasite"/>
        </authorList>
    </citation>
    <scope>IDENTIFICATION</scope>
</reference>
<evidence type="ECO:0000256" key="4">
    <source>
        <dbReference type="ARBA" id="ARBA00004638"/>
    </source>
</evidence>
<feature type="transmembrane region" description="Helical" evidence="22">
    <location>
        <begin position="113"/>
        <end position="133"/>
    </location>
</feature>
<feature type="transmembrane region" description="Helical" evidence="22">
    <location>
        <begin position="551"/>
        <end position="572"/>
    </location>
</feature>
<gene>
    <name evidence="24 26 27" type="ORF">SRAE_2000025300</name>
</gene>
<feature type="transmembrane region" description="Helical" evidence="22">
    <location>
        <begin position="229"/>
        <end position="252"/>
    </location>
</feature>
<dbReference type="OrthoDB" id="78669at2759"/>
<evidence type="ECO:0000256" key="22">
    <source>
        <dbReference type="SAM" id="Phobius"/>
    </source>
</evidence>
<dbReference type="WBParaSite" id="SRAE_2000025300.1">
    <property type="protein sequence ID" value="SRAE_2000025300.1"/>
    <property type="gene ID" value="WBGene00260446"/>
</dbReference>
<evidence type="ECO:0000256" key="9">
    <source>
        <dbReference type="ARBA" id="ARBA00022723"/>
    </source>
</evidence>
<comment type="subcellular location">
    <subcellularLocation>
        <location evidence="3">Cytoplasmic vesicle</location>
        <location evidence="3">COPII-coated vesicle membrane</location>
        <topology evidence="3">Multi-pass membrane protein</topology>
    </subcellularLocation>
    <subcellularLocation>
        <location evidence="4">Cytoplasmic vesicle</location>
        <location evidence="4">Secretory vesicle membrane</location>
        <topology evidence="4">Multi-pass membrane protein</topology>
    </subcellularLocation>
    <subcellularLocation>
        <location evidence="2">Golgi apparatus</location>
        <location evidence="2">Golgi stack membrane</location>
        <topology evidence="2">Multi-pass membrane protein</topology>
    </subcellularLocation>
    <subcellularLocation>
        <location evidence="1">Golgi apparatus</location>
        <location evidence="1">trans-Golgi network membrane</location>
        <topology evidence="1">Multi-pass membrane protein</topology>
    </subcellularLocation>
</comment>
<dbReference type="STRING" id="34506.A0A090L713"/>
<reference evidence="24 25" key="1">
    <citation type="submission" date="2014-09" db="EMBL/GenBank/DDBJ databases">
        <authorList>
            <person name="Martin A.A."/>
        </authorList>
    </citation>
    <scope>NUCLEOTIDE SEQUENCE</scope>
    <source>
        <strain evidence="25">ED321</strain>
        <strain evidence="24">ED321 Heterogonic</strain>
    </source>
</reference>
<feature type="transmembrane region" description="Helical" evidence="22">
    <location>
        <begin position="47"/>
        <end position="68"/>
    </location>
</feature>
<dbReference type="InterPro" id="IPR058533">
    <property type="entry name" value="Cation_efflux_TM"/>
</dbReference>
<evidence type="ECO:0000313" key="25">
    <source>
        <dbReference type="Proteomes" id="UP000035682"/>
    </source>
</evidence>
<evidence type="ECO:0000256" key="12">
    <source>
        <dbReference type="ARBA" id="ARBA00022989"/>
    </source>
</evidence>
<dbReference type="GO" id="GO:0005385">
    <property type="term" value="F:zinc ion transmembrane transporter activity"/>
    <property type="evidence" value="ECO:0007669"/>
    <property type="project" value="InterPro"/>
</dbReference>
<evidence type="ECO:0000256" key="14">
    <source>
        <dbReference type="ARBA" id="ARBA00023065"/>
    </source>
</evidence>
<keyword evidence="15 22" id="KW-0472">Membrane</keyword>
<evidence type="ECO:0000256" key="16">
    <source>
        <dbReference type="ARBA" id="ARBA00038531"/>
    </source>
</evidence>
<feature type="transmembrane region" description="Helical" evidence="22">
    <location>
        <begin position="403"/>
        <end position="423"/>
    </location>
</feature>
<feature type="transmembrane region" description="Helical" evidence="22">
    <location>
        <begin position="145"/>
        <end position="161"/>
    </location>
</feature>
<dbReference type="GO" id="GO:0046872">
    <property type="term" value="F:metal ion binding"/>
    <property type="evidence" value="ECO:0007669"/>
    <property type="project" value="UniProtKB-KW"/>
</dbReference>
<evidence type="ECO:0000256" key="19">
    <source>
        <dbReference type="ARBA" id="ARBA00042217"/>
    </source>
</evidence>
<dbReference type="Gene3D" id="1.20.1510.10">
    <property type="entry name" value="Cation efflux protein transmembrane domain"/>
    <property type="match status" value="1"/>
</dbReference>
<keyword evidence="11" id="KW-0864">Zinc transport</keyword>
<dbReference type="GO" id="GO:0012507">
    <property type="term" value="C:ER to Golgi transport vesicle membrane"/>
    <property type="evidence" value="ECO:0007669"/>
    <property type="project" value="UniProtKB-SubCell"/>
</dbReference>
<keyword evidence="6" id="KW-0813">Transport</keyword>
<evidence type="ECO:0000256" key="10">
    <source>
        <dbReference type="ARBA" id="ARBA00022833"/>
    </source>
</evidence>
<feature type="transmembrane region" description="Helical" evidence="22">
    <location>
        <begin position="258"/>
        <end position="280"/>
    </location>
</feature>
<dbReference type="PRINTS" id="PR00334">
    <property type="entry name" value="KININOGEN"/>
</dbReference>
<comment type="catalytic activity">
    <reaction evidence="20">
        <text>Zn(2+)(in) + 2 H(+)(out) = Zn(2+)(out) + 2 H(+)(in)</text>
        <dbReference type="Rhea" id="RHEA:72627"/>
        <dbReference type="ChEBI" id="CHEBI:15378"/>
        <dbReference type="ChEBI" id="CHEBI:29105"/>
    </reaction>
</comment>
<dbReference type="OMA" id="NHLFYHF"/>
<evidence type="ECO:0000313" key="24">
    <source>
        <dbReference type="EMBL" id="CEF65576.1"/>
    </source>
</evidence>
<sequence length="822" mass="91142">MLAHDIFKKDKDRKLTNSKSSSYFGLLILAKIFKCIGIFFIDILERSIHCISLLWLIKIMASVILIPIQKPLSSGKSLSKLRGSIHARIGQLSLINCLVEVFWFYGITFCGPLRSILVFEHSSTVILVALTSFIKGTETTSKTRGVFCLIIGFVALFFMDPDTTIETNHIESHGHHSGLNYFFYKFLSMFGFADHKGGIFLLMIASLFKIYHDSSFRLLAVEIGGPKRLYAINTLMTGLFLSPLAILAFISSSTIVDGYFSFFALLILATLFTFILDFYIESLCFQHVADPVIASARWSPITMFSCSLILAYVWYQPFESFIGMHMISGGVVLTVFLFCCASYLLTNQHTQKSHGGYFIGLSPSGVPLFTTGEAFLQKTSRSAWLFIQDTLKDILSNADSRRIFYFLCINLAFCGVEFIYGYLTNSLGLISDAFHMLFDCSALIMGLVASVLSRWPASKGYPYGYGRIEILSGFINAMFLVVIAISIFFEAIGRIMDPPEIKTDKLLFVAVAGLFVNLFGMYAFHGDHGHSHGGGGSHGHSHGGNANMKGVFLHVLADTLGSVFVIISTILIQMFGWTFVDPLCSLVLSILILGSVYPLLKDATVTLMQGVSDEEVFEYEACLEKILSIEGVLSFSRVNFWQLKSGNNVISIHVQVKDEVNEQAVRFAIEKIFNDEGIKECSIQIEKSSFVKRIQTTCPNYELVPPTKKGQFLRTVDSVEDHCHSHDSEHGHSHDSGHGHSHNSGNKHSNDSGHGHSHNSGNKHSHDSGHGHSHDSGNDHSHNSGKKHSHDSGHGHSHDSGHGHSHNFENGNFHDSKHGHGY</sequence>
<keyword evidence="9" id="KW-0479">Metal-binding</keyword>
<evidence type="ECO:0000256" key="21">
    <source>
        <dbReference type="SAM" id="MobiDB-lite"/>
    </source>
</evidence>
<feature type="transmembrane region" description="Helical" evidence="22">
    <location>
        <begin position="435"/>
        <end position="453"/>
    </location>
</feature>
<feature type="compositionally biased region" description="Basic and acidic residues" evidence="21">
    <location>
        <begin position="790"/>
        <end position="802"/>
    </location>
</feature>
<keyword evidence="12 22" id="KW-1133">Transmembrane helix</keyword>
<dbReference type="InterPro" id="IPR002524">
    <property type="entry name" value="Cation_efflux"/>
</dbReference>
<feature type="transmembrane region" description="Helical" evidence="22">
    <location>
        <begin position="21"/>
        <end position="41"/>
    </location>
</feature>
<evidence type="ECO:0000256" key="7">
    <source>
        <dbReference type="ARBA" id="ARBA00022449"/>
    </source>
</evidence>
<dbReference type="GO" id="GO:0032580">
    <property type="term" value="C:Golgi cisterna membrane"/>
    <property type="evidence" value="ECO:0007669"/>
    <property type="project" value="UniProtKB-SubCell"/>
</dbReference>
<evidence type="ECO:0000256" key="20">
    <source>
        <dbReference type="ARBA" id="ARBA00048349"/>
    </source>
</evidence>
<dbReference type="GeneID" id="36377940"/>
<dbReference type="WormBase" id="SRAE_2000025300">
    <property type="protein sequence ID" value="SRP08816"/>
    <property type="gene ID" value="WBGene00260446"/>
</dbReference>
<organism evidence="24">
    <name type="scientific">Strongyloides ratti</name>
    <name type="common">Parasitic roundworm</name>
    <dbReference type="NCBI Taxonomy" id="34506"/>
    <lineage>
        <taxon>Eukaryota</taxon>
        <taxon>Metazoa</taxon>
        <taxon>Ecdysozoa</taxon>
        <taxon>Nematoda</taxon>
        <taxon>Chromadorea</taxon>
        <taxon>Rhabditida</taxon>
        <taxon>Tylenchina</taxon>
        <taxon>Panagrolaimomorpha</taxon>
        <taxon>Strongyloidoidea</taxon>
        <taxon>Strongyloididae</taxon>
        <taxon>Strongyloides</taxon>
    </lineage>
</organism>
<dbReference type="GO" id="GO:1904257">
    <property type="term" value="P:zinc ion import into Golgi lumen"/>
    <property type="evidence" value="ECO:0007669"/>
    <property type="project" value="TreeGrafter"/>
</dbReference>
<protein>
    <recommendedName>
        <fullName evidence="17">Proton-coupled zinc antiporter SLC30A5</fullName>
    </recommendedName>
    <alternativeName>
        <fullName evidence="19">Solute carrier family 30 member 5</fullName>
    </alternativeName>
    <alternativeName>
        <fullName evidence="18">Zinc transporter 5</fullName>
    </alternativeName>
</protein>
<evidence type="ECO:0000256" key="3">
    <source>
        <dbReference type="ARBA" id="ARBA00004557"/>
    </source>
</evidence>
<keyword evidence="10" id="KW-0862">Zinc</keyword>
<evidence type="ECO:0000256" key="2">
    <source>
        <dbReference type="ARBA" id="ARBA00004205"/>
    </source>
</evidence>
<feature type="transmembrane region" description="Helical" evidence="22">
    <location>
        <begin position="181"/>
        <end position="208"/>
    </location>
</feature>
<evidence type="ECO:0000256" key="18">
    <source>
        <dbReference type="ARBA" id="ARBA00042038"/>
    </source>
</evidence>
<feature type="compositionally biased region" description="Basic and acidic residues" evidence="21">
    <location>
        <begin position="812"/>
        <end position="822"/>
    </location>
</feature>
<evidence type="ECO:0000256" key="11">
    <source>
        <dbReference type="ARBA" id="ARBA00022906"/>
    </source>
</evidence>
<dbReference type="CTD" id="36377940"/>
<comment type="subunit">
    <text evidence="16">Heterodimer with SLC30A6/ZNT6; form a functional zinc ion transmembrane transporter.</text>
</comment>
<accession>A0A090L713</accession>
<evidence type="ECO:0000313" key="26">
    <source>
        <dbReference type="WBParaSite" id="SRAE_2000025300.1"/>
    </source>
</evidence>
<feature type="region of interest" description="Disordered" evidence="21">
    <location>
        <begin position="718"/>
        <end position="822"/>
    </location>
</feature>
<feature type="transmembrane region" description="Helical" evidence="22">
    <location>
        <begin position="292"/>
        <end position="315"/>
    </location>
</feature>
<comment type="similarity">
    <text evidence="5">Belongs to the cation diffusion facilitator (CDF) transporter (TC 2.A.4) family. SLC30A subfamily.</text>
</comment>
<keyword evidence="13" id="KW-0333">Golgi apparatus</keyword>
<feature type="compositionally biased region" description="Basic and acidic residues" evidence="21">
    <location>
        <begin position="718"/>
        <end position="738"/>
    </location>
</feature>
<dbReference type="GO" id="GO:0006882">
    <property type="term" value="P:intracellular zinc ion homeostasis"/>
    <property type="evidence" value="ECO:0007669"/>
    <property type="project" value="InterPro"/>
</dbReference>
<keyword evidence="8 22" id="KW-0812">Transmembrane</keyword>
<feature type="transmembrane region" description="Helical" evidence="22">
    <location>
        <begin position="505"/>
        <end position="524"/>
    </location>
</feature>
<evidence type="ECO:0000256" key="8">
    <source>
        <dbReference type="ARBA" id="ARBA00022692"/>
    </source>
</evidence>
<feature type="transmembrane region" description="Helical" evidence="22">
    <location>
        <begin position="579"/>
        <end position="600"/>
    </location>
</feature>
<dbReference type="GO" id="GO:0015297">
    <property type="term" value="F:antiporter activity"/>
    <property type="evidence" value="ECO:0007669"/>
    <property type="project" value="UniProtKB-KW"/>
</dbReference>
<dbReference type="InterPro" id="IPR002395">
    <property type="entry name" value="Kininogen"/>
</dbReference>
<dbReference type="FunFam" id="1.20.1510.10:FF:000035">
    <property type="entry name" value="Zinc transporter 5"/>
    <property type="match status" value="1"/>
</dbReference>
<evidence type="ECO:0000256" key="6">
    <source>
        <dbReference type="ARBA" id="ARBA00022448"/>
    </source>
</evidence>
<feature type="transmembrane region" description="Helical" evidence="22">
    <location>
        <begin position="321"/>
        <end position="345"/>
    </location>
</feature>
<keyword evidence="14" id="KW-0406">Ion transport</keyword>
<proteinExistence type="inferred from homology"/>
<dbReference type="RefSeq" id="XP_024504776.1">
    <property type="nucleotide sequence ID" value="XM_024651061.1"/>
</dbReference>
<evidence type="ECO:0000256" key="15">
    <source>
        <dbReference type="ARBA" id="ARBA00023136"/>
    </source>
</evidence>
<dbReference type="InterPro" id="IPR027469">
    <property type="entry name" value="Cation_efflux_TMD_sf"/>
</dbReference>
<dbReference type="SUPFAM" id="SSF161111">
    <property type="entry name" value="Cation efflux protein transmembrane domain-like"/>
    <property type="match status" value="1"/>
</dbReference>
<feature type="compositionally biased region" description="Basic and acidic residues" evidence="21">
    <location>
        <begin position="764"/>
        <end position="782"/>
    </location>
</feature>